<feature type="region of interest" description="Disordered" evidence="1">
    <location>
        <begin position="234"/>
        <end position="258"/>
    </location>
</feature>
<dbReference type="PANTHER" id="PTHR39639:SF1">
    <property type="entry name" value="DUF262 DOMAIN-CONTAINING PROTEIN"/>
    <property type="match status" value="1"/>
</dbReference>
<dbReference type="AlphaFoldDB" id="X1URB5"/>
<sequence length="258" mass="29970">GQQRIGTIFDFIKGNFTMLKSHNKEYFGKTYAELPRAIQIQILSYKLNVSMLEGVSDSDVLRVFARLNTYTVPLNKQELRNAQYFGAFKQSAYELAFRHYAFWSNNRILSDNEISRMIDAQLTSELLLTALEGIKPTNDTPLKNLYALYDEEFPQSEQLTERFDKTIDTIGEIFGSQLHNTAYKRIPLFFSLFIFVYDALYSIPGQDYPRLRFTRGERDSIYKALLKLSKHIQSNNPPRKYTALNEASRRGTANPDRR</sequence>
<organism evidence="2">
    <name type="scientific">marine sediment metagenome</name>
    <dbReference type="NCBI Taxonomy" id="412755"/>
    <lineage>
        <taxon>unclassified sequences</taxon>
        <taxon>metagenomes</taxon>
        <taxon>ecological metagenomes</taxon>
    </lineage>
</organism>
<feature type="non-terminal residue" evidence="2">
    <location>
        <position position="258"/>
    </location>
</feature>
<evidence type="ECO:0008006" key="3">
    <source>
        <dbReference type="Google" id="ProtNLM"/>
    </source>
</evidence>
<feature type="non-terminal residue" evidence="2">
    <location>
        <position position="1"/>
    </location>
</feature>
<reference evidence="2" key="1">
    <citation type="journal article" date="2014" name="Front. Microbiol.">
        <title>High frequency of phylogenetically diverse reductive dehalogenase-homologous genes in deep subseafloor sedimentary metagenomes.</title>
        <authorList>
            <person name="Kawai M."/>
            <person name="Futagami T."/>
            <person name="Toyoda A."/>
            <person name="Takaki Y."/>
            <person name="Nishi S."/>
            <person name="Hori S."/>
            <person name="Arai W."/>
            <person name="Tsubouchi T."/>
            <person name="Morono Y."/>
            <person name="Uchiyama I."/>
            <person name="Ito T."/>
            <person name="Fujiyama A."/>
            <person name="Inagaki F."/>
            <person name="Takami H."/>
        </authorList>
    </citation>
    <scope>NUCLEOTIDE SEQUENCE</scope>
    <source>
        <strain evidence="2">Expedition CK06-06</strain>
    </source>
</reference>
<proteinExistence type="predicted"/>
<name>X1URB5_9ZZZZ</name>
<accession>X1URB5</accession>
<protein>
    <recommendedName>
        <fullName evidence="3">DUF262 domain-containing protein</fullName>
    </recommendedName>
</protein>
<dbReference type="PANTHER" id="PTHR39639">
    <property type="entry name" value="CHROMOSOME 16, WHOLE GENOME SHOTGUN SEQUENCE"/>
    <property type="match status" value="1"/>
</dbReference>
<evidence type="ECO:0000313" key="2">
    <source>
        <dbReference type="EMBL" id="GAJ06152.1"/>
    </source>
</evidence>
<evidence type="ECO:0000256" key="1">
    <source>
        <dbReference type="SAM" id="MobiDB-lite"/>
    </source>
</evidence>
<comment type="caution">
    <text evidence="2">The sequence shown here is derived from an EMBL/GenBank/DDBJ whole genome shotgun (WGS) entry which is preliminary data.</text>
</comment>
<gene>
    <name evidence="2" type="ORF">S12H4_43209</name>
</gene>
<dbReference type="EMBL" id="BARW01026502">
    <property type="protein sequence ID" value="GAJ06152.1"/>
    <property type="molecule type" value="Genomic_DNA"/>
</dbReference>